<dbReference type="EMBL" id="JBEVYD010000005">
    <property type="protein sequence ID" value="KAL3232494.1"/>
    <property type="molecule type" value="Genomic_DNA"/>
</dbReference>
<sequence>MFWSGKKKKTKKEDVDVNKSDDGLPVRRSTSNNVYLTPTKNAHGRNRSIDEIPGEGNRNNSNLTLPNLEQTNSRSKSRSASFSGPQKNSVYNNGKYTGSTPNLLDKTGKKREFPRVMEHQFGESLGLRTTLLKRLVKQGKLGLGPPDLVHITAYDTYHKDIETGQYFYLTGLDVSDESMAIALLKLLKQESTDQVISTYCCTNFFSQVDIRIRVETDKNYQINAVDCSNGSTLIQLSEQIWEETFVSACVRSVITNIETARKLPGLVEYPLLGLTQGSSSNDIAKCEHILSLLCKYLPHFLECGWDSTMSLEPTIISNYLTRSILEFLSISSPRLVTFVIDELHHLMNRDESNGIIYQIVLAAVMEQSGEHDHDLVLLLHKNIAELTDLLENKNKHDFDDLFILNSLSELLIIQGQYLLGRTTDYETALQVIKSSTEMTVDSFKSWYWLTKAYIKLGKFDKALLAINSMHPLPTIDSVRETLYMDPSMTNYYKRPLGRTNVKDQNNISENCELTSKELNNLNSKWKNQEEFQKFIFGRIYMPYNLTEKGYIPEIWEQAAYEIGPLYGTQAVNLTNFVSPHEVECVADYNLLSRNTVTKQNNWFQTQVYDLIMEIIYNLGWNELMKQRSQVFVMQQEYMVMTNEGDGRTISNLESQATVPLQFRKKRLCERWLDKMFLNIYDDLKISRAAVNNKDVKYSGLEWELLGLTMYRTWQWSDAIACLRTSIVARFDIVSCTKILELYMNDNKFEMVQSMDGVESLLNQDVVIDLLVKKISYEFRFYNEFQLLNVKILFKLSEKYGTDLLRTHVLGLPYANRGLLSVLEIMFDWVDSMELSPE</sequence>
<organism evidence="2 3">
    <name type="scientific">Nakaseomyces bracarensis</name>
    <dbReference type="NCBI Taxonomy" id="273131"/>
    <lineage>
        <taxon>Eukaryota</taxon>
        <taxon>Fungi</taxon>
        <taxon>Dikarya</taxon>
        <taxon>Ascomycota</taxon>
        <taxon>Saccharomycotina</taxon>
        <taxon>Saccharomycetes</taxon>
        <taxon>Saccharomycetales</taxon>
        <taxon>Saccharomycetaceae</taxon>
        <taxon>Nakaseomyces</taxon>
    </lineage>
</organism>
<feature type="compositionally biased region" description="Basic and acidic residues" evidence="1">
    <location>
        <begin position="11"/>
        <end position="25"/>
    </location>
</feature>
<evidence type="ECO:0000313" key="2">
    <source>
        <dbReference type="EMBL" id="KAL3232494.1"/>
    </source>
</evidence>
<evidence type="ECO:0000313" key="3">
    <source>
        <dbReference type="Proteomes" id="UP001623330"/>
    </source>
</evidence>
<dbReference type="Gene3D" id="1.25.40.10">
    <property type="entry name" value="Tetratricopeptide repeat domain"/>
    <property type="match status" value="1"/>
</dbReference>
<dbReference type="InterPro" id="IPR011990">
    <property type="entry name" value="TPR-like_helical_dom_sf"/>
</dbReference>
<proteinExistence type="predicted"/>
<feature type="region of interest" description="Disordered" evidence="1">
    <location>
        <begin position="1"/>
        <end position="107"/>
    </location>
</feature>
<reference evidence="2 3" key="1">
    <citation type="submission" date="2024-05" db="EMBL/GenBank/DDBJ databases">
        <title>Long read based assembly of the Candida bracarensis genome reveals expanded adhesin content.</title>
        <authorList>
            <person name="Marcet-Houben M."/>
            <person name="Ksiezopolska E."/>
            <person name="Gabaldon T."/>
        </authorList>
    </citation>
    <scope>NUCLEOTIDE SEQUENCE [LARGE SCALE GENOMIC DNA]</scope>
    <source>
        <strain evidence="2 3">CBM6</strain>
    </source>
</reference>
<feature type="compositionally biased region" description="Basic residues" evidence="1">
    <location>
        <begin position="1"/>
        <end position="10"/>
    </location>
</feature>
<dbReference type="SUPFAM" id="SSF48452">
    <property type="entry name" value="TPR-like"/>
    <property type="match status" value="1"/>
</dbReference>
<feature type="compositionally biased region" description="Polar residues" evidence="1">
    <location>
        <begin position="57"/>
        <end position="72"/>
    </location>
</feature>
<name>A0ABR4NUU0_9SACH</name>
<comment type="caution">
    <text evidence="2">The sequence shown here is derived from an EMBL/GenBank/DDBJ whole genome shotgun (WGS) entry which is preliminary data.</text>
</comment>
<dbReference type="Pfam" id="PF09295">
    <property type="entry name" value="ChAPs"/>
    <property type="match status" value="2"/>
</dbReference>
<dbReference type="InterPro" id="IPR015374">
    <property type="entry name" value="ChAPs"/>
</dbReference>
<keyword evidence="3" id="KW-1185">Reference proteome</keyword>
<dbReference type="Proteomes" id="UP001623330">
    <property type="component" value="Unassembled WGS sequence"/>
</dbReference>
<dbReference type="PANTHER" id="PTHR31975:SF2">
    <property type="entry name" value="CHITIN BIOSYNTHESIS PROTEIN CHS6-RELATED"/>
    <property type="match status" value="1"/>
</dbReference>
<protein>
    <submittedName>
        <fullName evidence="2">Chitin biosynthesis protein CHS6</fullName>
    </submittedName>
</protein>
<gene>
    <name evidence="2" type="ORF">RNJ44_04410</name>
</gene>
<accession>A0ABR4NUU0</accession>
<feature type="compositionally biased region" description="Polar residues" evidence="1">
    <location>
        <begin position="28"/>
        <end position="40"/>
    </location>
</feature>
<feature type="compositionally biased region" description="Polar residues" evidence="1">
    <location>
        <begin position="84"/>
        <end position="102"/>
    </location>
</feature>
<dbReference type="PANTHER" id="PTHR31975">
    <property type="entry name" value="BUD SITE SELECTION PROTEIN 7-RELATED"/>
    <property type="match status" value="1"/>
</dbReference>
<evidence type="ECO:0000256" key="1">
    <source>
        <dbReference type="SAM" id="MobiDB-lite"/>
    </source>
</evidence>